<organism evidence="11 12">
    <name type="scientific">Methylocella silvestris</name>
    <dbReference type="NCBI Taxonomy" id="199596"/>
    <lineage>
        <taxon>Bacteria</taxon>
        <taxon>Pseudomonadati</taxon>
        <taxon>Pseudomonadota</taxon>
        <taxon>Alphaproteobacteria</taxon>
        <taxon>Hyphomicrobiales</taxon>
        <taxon>Beijerinckiaceae</taxon>
        <taxon>Methylocella</taxon>
    </lineage>
</organism>
<dbReference type="GO" id="GO:0003723">
    <property type="term" value="F:RNA binding"/>
    <property type="evidence" value="ECO:0007669"/>
    <property type="project" value="InterPro"/>
</dbReference>
<dbReference type="InterPro" id="IPR048931">
    <property type="entry name" value="WHD_2nd_SelB_bact"/>
</dbReference>
<keyword evidence="4" id="KW-0547">Nucleotide-binding</keyword>
<accession>A0A2J7TL90</accession>
<dbReference type="SUPFAM" id="SSF52540">
    <property type="entry name" value="P-loop containing nucleoside triphosphate hydrolases"/>
    <property type="match status" value="1"/>
</dbReference>
<dbReference type="Pfam" id="PF09107">
    <property type="entry name" value="WHD_3rd_SelB"/>
    <property type="match status" value="1"/>
</dbReference>
<dbReference type="InterPro" id="IPR036390">
    <property type="entry name" value="WH_DNA-bd_sf"/>
</dbReference>
<dbReference type="Proteomes" id="UP000236286">
    <property type="component" value="Unassembled WGS sequence"/>
</dbReference>
<dbReference type="GO" id="GO:0001514">
    <property type="term" value="P:selenocysteine incorporation"/>
    <property type="evidence" value="ECO:0007669"/>
    <property type="project" value="InterPro"/>
</dbReference>
<feature type="compositionally biased region" description="Polar residues" evidence="9">
    <location>
        <begin position="680"/>
        <end position="692"/>
    </location>
</feature>
<proteinExistence type="predicted"/>
<dbReference type="InterPro" id="IPR027417">
    <property type="entry name" value="P-loop_NTPase"/>
</dbReference>
<dbReference type="InterPro" id="IPR031157">
    <property type="entry name" value="G_TR_CS"/>
</dbReference>
<keyword evidence="6" id="KW-0342">GTP-binding</keyword>
<protein>
    <recommendedName>
        <fullName evidence="2">Selenocysteine-specific elongation factor</fullName>
    </recommendedName>
    <alternativeName>
        <fullName evidence="8">SelB translation factor</fullName>
    </alternativeName>
</protein>
<dbReference type="EMBL" id="PDZR01000001">
    <property type="protein sequence ID" value="PNG27535.1"/>
    <property type="molecule type" value="Genomic_DNA"/>
</dbReference>
<dbReference type="InterPro" id="IPR000795">
    <property type="entry name" value="T_Tr_GTP-bd_dom"/>
</dbReference>
<keyword evidence="11" id="KW-0251">Elongation factor</keyword>
<dbReference type="GO" id="GO:0003746">
    <property type="term" value="F:translation elongation factor activity"/>
    <property type="evidence" value="ECO:0007669"/>
    <property type="project" value="UniProtKB-KW"/>
</dbReference>
<comment type="subcellular location">
    <subcellularLocation>
        <location evidence="1">Cytoplasm</location>
    </subcellularLocation>
</comment>
<dbReference type="Pfam" id="PF21214">
    <property type="entry name" value="WHD_2nd_SelB_bact"/>
    <property type="match status" value="1"/>
</dbReference>
<dbReference type="GO" id="GO:0003924">
    <property type="term" value="F:GTPase activity"/>
    <property type="evidence" value="ECO:0007669"/>
    <property type="project" value="InterPro"/>
</dbReference>
<dbReference type="InterPro" id="IPR057335">
    <property type="entry name" value="Beta-barrel_SelB"/>
</dbReference>
<gene>
    <name evidence="11" type="primary">selB</name>
    <name evidence="11" type="ORF">CR492_00965</name>
</gene>
<dbReference type="PANTHER" id="PTHR43721">
    <property type="entry name" value="ELONGATION FACTOR TU-RELATED"/>
    <property type="match status" value="1"/>
</dbReference>
<dbReference type="Pfam" id="PF03144">
    <property type="entry name" value="GTP_EFTU_D2"/>
    <property type="match status" value="1"/>
</dbReference>
<dbReference type="GO" id="GO:0004020">
    <property type="term" value="F:adenylylsulfate kinase activity"/>
    <property type="evidence" value="ECO:0007669"/>
    <property type="project" value="UniProtKB-EC"/>
</dbReference>
<dbReference type="InterPro" id="IPR036388">
    <property type="entry name" value="WH-like_DNA-bd_sf"/>
</dbReference>
<evidence type="ECO:0000256" key="6">
    <source>
        <dbReference type="ARBA" id="ARBA00023134"/>
    </source>
</evidence>
<evidence type="ECO:0000256" key="3">
    <source>
        <dbReference type="ARBA" id="ARBA00022490"/>
    </source>
</evidence>
<evidence type="ECO:0000256" key="9">
    <source>
        <dbReference type="SAM" id="MobiDB-lite"/>
    </source>
</evidence>
<dbReference type="NCBIfam" id="TIGR00475">
    <property type="entry name" value="selB"/>
    <property type="match status" value="1"/>
</dbReference>
<evidence type="ECO:0000256" key="5">
    <source>
        <dbReference type="ARBA" id="ARBA00022917"/>
    </source>
</evidence>
<evidence type="ECO:0000256" key="4">
    <source>
        <dbReference type="ARBA" id="ARBA00022741"/>
    </source>
</evidence>
<evidence type="ECO:0000259" key="10">
    <source>
        <dbReference type="PROSITE" id="PS51722"/>
    </source>
</evidence>
<evidence type="ECO:0000313" key="11">
    <source>
        <dbReference type="EMBL" id="PNG27535.1"/>
    </source>
</evidence>
<dbReference type="Pfam" id="PF00009">
    <property type="entry name" value="GTP_EFTU"/>
    <property type="match status" value="1"/>
</dbReference>
<evidence type="ECO:0000313" key="12">
    <source>
        <dbReference type="Proteomes" id="UP000236286"/>
    </source>
</evidence>
<dbReference type="Pfam" id="PF09106">
    <property type="entry name" value="WHD_2nd_SelB"/>
    <property type="match status" value="1"/>
</dbReference>
<dbReference type="SUPFAM" id="SSF50447">
    <property type="entry name" value="Translation proteins"/>
    <property type="match status" value="1"/>
</dbReference>
<keyword evidence="5" id="KW-0648">Protein biosynthesis</keyword>
<feature type="region of interest" description="Disordered" evidence="9">
    <location>
        <begin position="641"/>
        <end position="692"/>
    </location>
</feature>
<dbReference type="SUPFAM" id="SSF46785">
    <property type="entry name" value="Winged helix' DNA-binding domain"/>
    <property type="match status" value="3"/>
</dbReference>
<dbReference type="GO" id="GO:0005525">
    <property type="term" value="F:GTP binding"/>
    <property type="evidence" value="ECO:0007669"/>
    <property type="project" value="UniProtKB-KW"/>
</dbReference>
<evidence type="ECO:0000256" key="7">
    <source>
        <dbReference type="ARBA" id="ARBA00025526"/>
    </source>
</evidence>
<evidence type="ECO:0000256" key="2">
    <source>
        <dbReference type="ARBA" id="ARBA00015953"/>
    </source>
</evidence>
<sequence>MIIGVAGHIDHGKTALVKALTGVEGDRLAQEKARGMTIDLGFAYLPVEGGQTLGFVDVPGHERFVHTMLAGASGIDFVLLAVAADDGIKPQTLEHLAIIDLLGIARGLIVITKADLTGPGRLAEVEAEIRRAVAGTALEGADVAAVSTLTGAGIDQLRARLVATAIAETARPAQGRFRLPVDRSFTLQGVGVVVTGAVLSGSVHVGDHVMISPSGVPARVRSLHAQNRPAESGRAGDRCALNLAGPGVSKETVQRGNIVLDPALHAPTDRIDARLRILAHEAKPIGQWFPVRLHHAAAEVGARIVLLGDEPIRPGASADVQLALDAPIAAAAQDRYVIRDVSAQRTIGGGVFIDLRPPLRRRRTPERAAQRAALALEDPRSAFAALLNTAPFTVDLAIFARDRALSAAQTEELENTLSLVVLPAGATRFAISAARWRDFMTNIMERLAAFHIENPDLQGIGREKLRLLLQPRLTAPAFLAALQKAAREMAIALDGSFVRLAEHEARFAPKDEAAWEAIAPLLGDDGRFRPPRVRDIAAATGRPEGDVRRLLKLAGRMGLADEIAHDHFFLRPIVHEMTDIIAELAGRQPDSAFTAAQFRDLLGNGRKVAIQILEFFDRHGVTVHKGDLRRLDPRRLDLFGAPRPSLGGAEGGESFPVGRPDFKSGWGRKTVSGGFDSHSLPPNSQSPPRDGS</sequence>
<comment type="caution">
    <text evidence="11">The sequence shown here is derived from an EMBL/GenBank/DDBJ whole genome shotgun (WGS) entry which is preliminary data.</text>
</comment>
<dbReference type="CDD" id="cd04171">
    <property type="entry name" value="SelB"/>
    <property type="match status" value="1"/>
</dbReference>
<dbReference type="InterPro" id="IPR015191">
    <property type="entry name" value="SelB_WHD4"/>
</dbReference>
<dbReference type="InterPro" id="IPR009000">
    <property type="entry name" value="Transl_B-barrel_sf"/>
</dbReference>
<dbReference type="PROSITE" id="PS00301">
    <property type="entry name" value="G_TR_1"/>
    <property type="match status" value="1"/>
</dbReference>
<dbReference type="GO" id="GO:0005737">
    <property type="term" value="C:cytoplasm"/>
    <property type="evidence" value="ECO:0007669"/>
    <property type="project" value="UniProtKB-SubCell"/>
</dbReference>
<dbReference type="InterPro" id="IPR015190">
    <property type="entry name" value="Elong_fac_SelB-wing-hlx_typ-2"/>
</dbReference>
<dbReference type="SUPFAM" id="SSF50465">
    <property type="entry name" value="EF-Tu/eEF-1alpha/eIF2-gamma C-terminal domain"/>
    <property type="match status" value="1"/>
</dbReference>
<dbReference type="PANTHER" id="PTHR43721:SF9">
    <property type="entry name" value="GTP-BINDING PROTEIN 1"/>
    <property type="match status" value="1"/>
</dbReference>
<dbReference type="OrthoDB" id="9803139at2"/>
<dbReference type="Gene3D" id="1.10.10.10">
    <property type="entry name" value="Winged helix-like DNA-binding domain superfamily/Winged helix DNA-binding domain"/>
    <property type="match status" value="3"/>
</dbReference>
<evidence type="ECO:0000256" key="8">
    <source>
        <dbReference type="ARBA" id="ARBA00031615"/>
    </source>
</evidence>
<dbReference type="InterPro" id="IPR004535">
    <property type="entry name" value="Transl_elong_SelB"/>
</dbReference>
<dbReference type="Gene3D" id="3.40.50.300">
    <property type="entry name" value="P-loop containing nucleotide triphosphate hydrolases"/>
    <property type="match status" value="1"/>
</dbReference>
<name>A0A2J7TL90_METSI</name>
<evidence type="ECO:0000256" key="1">
    <source>
        <dbReference type="ARBA" id="ARBA00004496"/>
    </source>
</evidence>
<dbReference type="CDD" id="cd15491">
    <property type="entry name" value="selB_III"/>
    <property type="match status" value="1"/>
</dbReference>
<comment type="function">
    <text evidence="7">Translation factor necessary for the incorporation of selenocysteine into proteins. It probably replaces EF-Tu for the insertion of selenocysteine directed by the UGA codon. SelB binds GTP and GDP.</text>
</comment>
<dbReference type="PROSITE" id="PS51722">
    <property type="entry name" value="G_TR_2"/>
    <property type="match status" value="1"/>
</dbReference>
<feature type="domain" description="Tr-type G" evidence="10">
    <location>
        <begin position="1"/>
        <end position="173"/>
    </location>
</feature>
<dbReference type="InterPro" id="IPR009001">
    <property type="entry name" value="Transl_elong_EF1A/Init_IF2_C"/>
</dbReference>
<dbReference type="AlphaFoldDB" id="A0A2J7TL90"/>
<keyword evidence="3" id="KW-0963">Cytoplasm</keyword>
<dbReference type="Pfam" id="PF25461">
    <property type="entry name" value="Beta-barrel_SelB"/>
    <property type="match status" value="1"/>
</dbReference>
<dbReference type="Gene3D" id="2.40.30.10">
    <property type="entry name" value="Translation factors"/>
    <property type="match status" value="1"/>
</dbReference>
<dbReference type="InterPro" id="IPR050055">
    <property type="entry name" value="EF-Tu_GTPase"/>
</dbReference>
<reference evidence="11 12" key="1">
    <citation type="submission" date="2017-10" db="EMBL/GenBank/DDBJ databases">
        <title>Genome announcement of Methylocella silvestris TVC from permafrost.</title>
        <authorList>
            <person name="Wang J."/>
            <person name="Geng K."/>
            <person name="Ul-Haque F."/>
            <person name="Crombie A.T."/>
            <person name="Street L.E."/>
            <person name="Wookey P.A."/>
            <person name="Murrell J.C."/>
            <person name="Pratscher J."/>
        </authorList>
    </citation>
    <scope>NUCLEOTIDE SEQUENCE [LARGE SCALE GENOMIC DNA]</scope>
    <source>
        <strain evidence="11 12">TVC</strain>
    </source>
</reference>
<dbReference type="InterPro" id="IPR004161">
    <property type="entry name" value="EFTu-like_2"/>
</dbReference>